<dbReference type="GO" id="GO:0061630">
    <property type="term" value="F:ubiquitin protein ligase activity"/>
    <property type="evidence" value="ECO:0007669"/>
    <property type="project" value="UniProtKB-EC"/>
</dbReference>
<dbReference type="HOGENOM" id="CLU_489199_0_0_1"/>
<dbReference type="SMART" id="SM00119">
    <property type="entry name" value="HECTc"/>
    <property type="match status" value="1"/>
</dbReference>
<dbReference type="STRING" id="686832.A0A0C3CNB2"/>
<dbReference type="Pfam" id="PF00632">
    <property type="entry name" value="HECT"/>
    <property type="match status" value="1"/>
</dbReference>
<evidence type="ECO:0000259" key="9">
    <source>
        <dbReference type="PROSITE" id="PS50237"/>
    </source>
</evidence>
<dbReference type="SMART" id="SM00456">
    <property type="entry name" value="WW"/>
    <property type="match status" value="3"/>
</dbReference>
<keyword evidence="4" id="KW-0808">Transferase</keyword>
<comment type="pathway">
    <text evidence="2">Protein modification; protein ubiquitination.</text>
</comment>
<evidence type="ECO:0000256" key="3">
    <source>
        <dbReference type="ARBA" id="ARBA00012485"/>
    </source>
</evidence>
<dbReference type="PROSITE" id="PS50020">
    <property type="entry name" value="WW_DOMAIN_2"/>
    <property type="match status" value="3"/>
</dbReference>
<dbReference type="AlphaFoldDB" id="A0A0C3CNB2"/>
<dbReference type="EC" id="2.3.2.26" evidence="3"/>
<dbReference type="Gene3D" id="2.20.70.10">
    <property type="match status" value="2"/>
</dbReference>
<dbReference type="SUPFAM" id="SSF56204">
    <property type="entry name" value="Hect, E3 ligase catalytic domain"/>
    <property type="match status" value="1"/>
</dbReference>
<feature type="compositionally biased region" description="Pro residues" evidence="7">
    <location>
        <begin position="77"/>
        <end position="86"/>
    </location>
</feature>
<reference evidence="11" key="2">
    <citation type="submission" date="2015-01" db="EMBL/GenBank/DDBJ databases">
        <title>Evolutionary Origins and Diversification of the Mycorrhizal Mutualists.</title>
        <authorList>
            <consortium name="DOE Joint Genome Institute"/>
            <consortium name="Mycorrhizal Genomics Consortium"/>
            <person name="Kohler A."/>
            <person name="Kuo A."/>
            <person name="Nagy L.G."/>
            <person name="Floudas D."/>
            <person name="Copeland A."/>
            <person name="Barry K.W."/>
            <person name="Cichocki N."/>
            <person name="Veneault-Fourrey C."/>
            <person name="LaButti K."/>
            <person name="Lindquist E.A."/>
            <person name="Lipzen A."/>
            <person name="Lundell T."/>
            <person name="Morin E."/>
            <person name="Murat C."/>
            <person name="Riley R."/>
            <person name="Ohm R."/>
            <person name="Sun H."/>
            <person name="Tunlid A."/>
            <person name="Henrissat B."/>
            <person name="Grigoriev I.V."/>
            <person name="Hibbett D.S."/>
            <person name="Martin F."/>
        </authorList>
    </citation>
    <scope>NUCLEOTIDE SEQUENCE [LARGE SCALE GENOMIC DNA]</scope>
    <source>
        <strain evidence="11">h7</strain>
    </source>
</reference>
<dbReference type="InterPro" id="IPR000569">
    <property type="entry name" value="HECT_dom"/>
</dbReference>
<dbReference type="Gene3D" id="3.90.1750.10">
    <property type="entry name" value="Hect, E3 ligase catalytic domains"/>
    <property type="match status" value="1"/>
</dbReference>
<dbReference type="PROSITE" id="PS01159">
    <property type="entry name" value="WW_DOMAIN_1"/>
    <property type="match status" value="3"/>
</dbReference>
<organism evidence="10 11">
    <name type="scientific">Hebeloma cylindrosporum</name>
    <dbReference type="NCBI Taxonomy" id="76867"/>
    <lineage>
        <taxon>Eukaryota</taxon>
        <taxon>Fungi</taxon>
        <taxon>Dikarya</taxon>
        <taxon>Basidiomycota</taxon>
        <taxon>Agaricomycotina</taxon>
        <taxon>Agaricomycetes</taxon>
        <taxon>Agaricomycetidae</taxon>
        <taxon>Agaricales</taxon>
        <taxon>Agaricineae</taxon>
        <taxon>Hymenogastraceae</taxon>
        <taxon>Hebeloma</taxon>
    </lineage>
</organism>
<accession>A0A0C3CNB2</accession>
<dbReference type="OrthoDB" id="3045089at2759"/>
<comment type="caution">
    <text evidence="6">Lacks conserved residue(s) required for the propagation of feature annotation.</text>
</comment>
<dbReference type="UniPathway" id="UPA00143"/>
<dbReference type="InterPro" id="IPR050409">
    <property type="entry name" value="E3_ubiq-protein_ligase"/>
</dbReference>
<reference evidence="10 11" key="1">
    <citation type="submission" date="2014-04" db="EMBL/GenBank/DDBJ databases">
        <authorList>
            <consortium name="DOE Joint Genome Institute"/>
            <person name="Kuo A."/>
            <person name="Gay G."/>
            <person name="Dore J."/>
            <person name="Kohler A."/>
            <person name="Nagy L.G."/>
            <person name="Floudas D."/>
            <person name="Copeland A."/>
            <person name="Barry K.W."/>
            <person name="Cichocki N."/>
            <person name="Veneault-Fourrey C."/>
            <person name="LaButti K."/>
            <person name="Lindquist E.A."/>
            <person name="Lipzen A."/>
            <person name="Lundell T."/>
            <person name="Morin E."/>
            <person name="Murat C."/>
            <person name="Sun H."/>
            <person name="Tunlid A."/>
            <person name="Henrissat B."/>
            <person name="Grigoriev I.V."/>
            <person name="Hibbett D.S."/>
            <person name="Martin F."/>
            <person name="Nordberg H.P."/>
            <person name="Cantor M.N."/>
            <person name="Hua S.X."/>
        </authorList>
    </citation>
    <scope>NUCLEOTIDE SEQUENCE [LARGE SCALE GENOMIC DNA]</scope>
    <source>
        <strain evidence="11">h7</strain>
    </source>
</reference>
<evidence type="ECO:0000259" key="8">
    <source>
        <dbReference type="PROSITE" id="PS50020"/>
    </source>
</evidence>
<evidence type="ECO:0000256" key="7">
    <source>
        <dbReference type="SAM" id="MobiDB-lite"/>
    </source>
</evidence>
<dbReference type="PANTHER" id="PTHR11254">
    <property type="entry name" value="HECT DOMAIN UBIQUITIN-PROTEIN LIGASE"/>
    <property type="match status" value="1"/>
</dbReference>
<dbReference type="GO" id="GO:0016567">
    <property type="term" value="P:protein ubiquitination"/>
    <property type="evidence" value="ECO:0007669"/>
    <property type="project" value="UniProtKB-UniPathway"/>
</dbReference>
<name>A0A0C3CNB2_HEBCY</name>
<feature type="region of interest" description="Disordered" evidence="7">
    <location>
        <begin position="1"/>
        <end position="46"/>
    </location>
</feature>
<evidence type="ECO:0000256" key="2">
    <source>
        <dbReference type="ARBA" id="ARBA00004906"/>
    </source>
</evidence>
<evidence type="ECO:0000313" key="11">
    <source>
        <dbReference type="Proteomes" id="UP000053424"/>
    </source>
</evidence>
<dbReference type="InterPro" id="IPR001202">
    <property type="entry name" value="WW_dom"/>
</dbReference>
<proteinExistence type="predicted"/>
<dbReference type="Pfam" id="PF00397">
    <property type="entry name" value="WW"/>
    <property type="match status" value="3"/>
</dbReference>
<feature type="domain" description="WW" evidence="8">
    <location>
        <begin position="121"/>
        <end position="155"/>
    </location>
</feature>
<evidence type="ECO:0000256" key="5">
    <source>
        <dbReference type="ARBA" id="ARBA00022786"/>
    </source>
</evidence>
<comment type="catalytic activity">
    <reaction evidence="1">
        <text>S-ubiquitinyl-[E2 ubiquitin-conjugating enzyme]-L-cysteine + [acceptor protein]-L-lysine = [E2 ubiquitin-conjugating enzyme]-L-cysteine + N(6)-ubiquitinyl-[acceptor protein]-L-lysine.</text>
        <dbReference type="EC" id="2.3.2.26"/>
    </reaction>
</comment>
<feature type="compositionally biased region" description="Low complexity" evidence="7">
    <location>
        <begin position="1"/>
        <end position="25"/>
    </location>
</feature>
<feature type="domain" description="WW" evidence="8">
    <location>
        <begin position="36"/>
        <end position="69"/>
    </location>
</feature>
<keyword evidence="5 6" id="KW-0833">Ubl conjugation pathway</keyword>
<keyword evidence="11" id="KW-1185">Reference proteome</keyword>
<feature type="domain" description="WW" evidence="8">
    <location>
        <begin position="83"/>
        <end position="116"/>
    </location>
</feature>
<sequence length="557" mass="63493">MTKASLPGTPSSSTAPARTTTSSETPPRKVPDDDDGPLPKGWDIGIDHKGRKYYLDHNTRTSTWVRPPPDGTCATPQPQPGEPPLPGGWEWRLDHKGRKYYLNHSSRTTTWIRPAPADGLGPLPPGWEIKVVSGNKSTYFVDHNTRTTTWEDPRTTGYETDPLSLFRRKVQYLHRMQRLDLQPGFFDINVRRSRIVQESFDIVRKADVVELRRQLRVSFVGESSTGNVVREWLELLLQRLYNPASGFFVRDESTGNLKIDPTSNSKNPDMFQFIGRIHSLAIFHGFLIDPQLVPLIYPILLPSKPSDESAVLKSVGKVTTDTFGRHFFKTDKLVDPRTGKPFYIEVVKPDPSTKKRQGFVNLQDEEILFEEIAIERISGDARPQMHAFLVGFRELLRKRHEMFNGYTQSELEKLIGGVSVIDLDECSKSTTTDEADADENPQPDIHLEWFYRIVRSWTVERQRTLFQYLTGRKRVPATDLIKVVKALDGEIRRVTVLGNSERLVPDKIDDTPEHILFIPPFESYEALEDVLVSVIHDCSWQDTTLISDFDELSIAQG</sequence>
<dbReference type="InterPro" id="IPR036020">
    <property type="entry name" value="WW_dom_sf"/>
</dbReference>
<protein>
    <recommendedName>
        <fullName evidence="3">HECT-type E3 ubiquitin transferase</fullName>
        <ecNumber evidence="3">2.3.2.26</ecNumber>
    </recommendedName>
</protein>
<evidence type="ECO:0000256" key="4">
    <source>
        <dbReference type="ARBA" id="ARBA00022679"/>
    </source>
</evidence>
<evidence type="ECO:0000313" key="10">
    <source>
        <dbReference type="EMBL" id="KIM45286.1"/>
    </source>
</evidence>
<dbReference type="PROSITE" id="PS50237">
    <property type="entry name" value="HECT"/>
    <property type="match status" value="1"/>
</dbReference>
<evidence type="ECO:0000256" key="6">
    <source>
        <dbReference type="PROSITE-ProRule" id="PRU00104"/>
    </source>
</evidence>
<dbReference type="PANTHER" id="PTHR11254:SF429">
    <property type="entry name" value="E3 UBIQUITIN-PROTEIN LIGASE SU(DX)"/>
    <property type="match status" value="1"/>
</dbReference>
<evidence type="ECO:0000256" key="1">
    <source>
        <dbReference type="ARBA" id="ARBA00000885"/>
    </source>
</evidence>
<feature type="region of interest" description="Disordered" evidence="7">
    <location>
        <begin position="60"/>
        <end position="86"/>
    </location>
</feature>
<dbReference type="SUPFAM" id="SSF51045">
    <property type="entry name" value="WW domain"/>
    <property type="match status" value="3"/>
</dbReference>
<gene>
    <name evidence="10" type="ORF">M413DRAFT_441968</name>
</gene>
<dbReference type="InterPro" id="IPR035983">
    <property type="entry name" value="Hect_E3_ubiquitin_ligase"/>
</dbReference>
<dbReference type="Gene3D" id="3.30.2410.10">
    <property type="entry name" value="Hect, E3 ligase catalytic domain"/>
    <property type="match status" value="1"/>
</dbReference>
<feature type="domain" description="HECT" evidence="9">
    <location>
        <begin position="207"/>
        <end position="546"/>
    </location>
</feature>
<dbReference type="EMBL" id="KN831772">
    <property type="protein sequence ID" value="KIM45286.1"/>
    <property type="molecule type" value="Genomic_DNA"/>
</dbReference>
<dbReference type="Proteomes" id="UP000053424">
    <property type="component" value="Unassembled WGS sequence"/>
</dbReference>
<dbReference type="CDD" id="cd00201">
    <property type="entry name" value="WW"/>
    <property type="match status" value="3"/>
</dbReference>